<dbReference type="EMBL" id="AZFX01000072">
    <property type="protein sequence ID" value="KRM08867.1"/>
    <property type="molecule type" value="Genomic_DNA"/>
</dbReference>
<dbReference type="OrthoDB" id="977752at2"/>
<dbReference type="InterPro" id="IPR051056">
    <property type="entry name" value="Glycosyl_Hydrolase_73"/>
</dbReference>
<dbReference type="PATRIC" id="fig|1423735.3.peg.250"/>
<comment type="caution">
    <text evidence="5">The sequence shown here is derived from an EMBL/GenBank/DDBJ whole genome shotgun (WGS) entry which is preliminary data.</text>
</comment>
<keyword evidence="2" id="KW-0378">Hydrolase</keyword>
<gene>
    <name evidence="5" type="ORF">FC15_GL000244</name>
</gene>
<keyword evidence="6" id="KW-1185">Reference proteome</keyword>
<feature type="transmembrane region" description="Helical" evidence="3">
    <location>
        <begin position="6"/>
        <end position="23"/>
    </location>
</feature>
<evidence type="ECO:0000256" key="3">
    <source>
        <dbReference type="SAM" id="Phobius"/>
    </source>
</evidence>
<dbReference type="Gene3D" id="4.10.80.30">
    <property type="entry name" value="DNA polymerase, domain 6"/>
    <property type="match status" value="1"/>
</dbReference>
<protein>
    <submittedName>
        <fullName evidence="5">N-acetylmuramidase</fullName>
    </submittedName>
</protein>
<dbReference type="PANTHER" id="PTHR33308:SF10">
    <property type="entry name" value="EXO-GLUCOSAMINIDASE LYTG"/>
    <property type="match status" value="1"/>
</dbReference>
<dbReference type="AlphaFoldDB" id="A0A0R1W0J4"/>
<sequence length="198" mass="22320">MTKLGFILAAIIVSVMLLFVMVEHQQTVIKAHREAVASSQAAVVNKKKAFIQEIAPEAVKLRNTYQVLPSVTIAQAILESNWGESQLTAKYRNLFGIKGSDPTNTREMTTQEYVNGQWQTVTARFRVYPSYAASLLEHAQLFHKGTTWNPQQYVHFLAADNYKAAAEALQTDGYATDPDYATKLINLIEQYDLNQYDK</sequence>
<name>A0A0R1W0J4_9LACO</name>
<evidence type="ECO:0000256" key="1">
    <source>
        <dbReference type="ARBA" id="ARBA00010266"/>
    </source>
</evidence>
<keyword evidence="3" id="KW-0812">Transmembrane</keyword>
<dbReference type="PRINTS" id="PR01002">
    <property type="entry name" value="FLGFLGJ"/>
</dbReference>
<evidence type="ECO:0000313" key="5">
    <source>
        <dbReference type="EMBL" id="KRM08867.1"/>
    </source>
</evidence>
<feature type="domain" description="Mannosyl-glycoprotein endo-beta-N-acetylglucosamidase-like" evidence="4">
    <location>
        <begin position="40"/>
        <end position="197"/>
    </location>
</feature>
<keyword evidence="3" id="KW-0472">Membrane</keyword>
<evidence type="ECO:0000256" key="2">
    <source>
        <dbReference type="ARBA" id="ARBA00022801"/>
    </source>
</evidence>
<accession>A0A0R1W0J4</accession>
<evidence type="ECO:0000313" key="6">
    <source>
        <dbReference type="Proteomes" id="UP000051315"/>
    </source>
</evidence>
<evidence type="ECO:0000259" key="4">
    <source>
        <dbReference type="SMART" id="SM00047"/>
    </source>
</evidence>
<dbReference type="Proteomes" id="UP000051315">
    <property type="component" value="Unassembled WGS sequence"/>
</dbReference>
<dbReference type="Pfam" id="PF01832">
    <property type="entry name" value="Glucosaminidase"/>
    <property type="match status" value="1"/>
</dbReference>
<reference evidence="5 6" key="1">
    <citation type="journal article" date="2015" name="Genome Announc.">
        <title>Expanding the biotechnology potential of lactobacilli through comparative genomics of 213 strains and associated genera.</title>
        <authorList>
            <person name="Sun Z."/>
            <person name="Harris H.M."/>
            <person name="McCann A."/>
            <person name="Guo C."/>
            <person name="Argimon S."/>
            <person name="Zhang W."/>
            <person name="Yang X."/>
            <person name="Jeffery I.B."/>
            <person name="Cooney J.C."/>
            <person name="Kagawa T.F."/>
            <person name="Liu W."/>
            <person name="Song Y."/>
            <person name="Salvetti E."/>
            <person name="Wrobel A."/>
            <person name="Rasinkangas P."/>
            <person name="Parkhill J."/>
            <person name="Rea M.C."/>
            <person name="O'Sullivan O."/>
            <person name="Ritari J."/>
            <person name="Douillard F.P."/>
            <person name="Paul Ross R."/>
            <person name="Yang R."/>
            <person name="Briner A.E."/>
            <person name="Felis G.E."/>
            <person name="de Vos W.M."/>
            <person name="Barrangou R."/>
            <person name="Klaenhammer T.R."/>
            <person name="Caufield P.W."/>
            <person name="Cui Y."/>
            <person name="Zhang H."/>
            <person name="O'Toole P.W."/>
        </authorList>
    </citation>
    <scope>NUCLEOTIDE SEQUENCE [LARGE SCALE GENOMIC DNA]</scope>
    <source>
        <strain evidence="5 6">DSM 17758</strain>
    </source>
</reference>
<comment type="similarity">
    <text evidence="1">Belongs to the glycosyl hydrolase 73 family.</text>
</comment>
<dbReference type="PANTHER" id="PTHR33308">
    <property type="entry name" value="PEPTIDOGLYCAN HYDROLASE FLGJ"/>
    <property type="match status" value="1"/>
</dbReference>
<dbReference type="Gene3D" id="1.10.530.10">
    <property type="match status" value="1"/>
</dbReference>
<keyword evidence="3" id="KW-1133">Transmembrane helix</keyword>
<dbReference type="SMART" id="SM00047">
    <property type="entry name" value="LYZ2"/>
    <property type="match status" value="1"/>
</dbReference>
<proteinExistence type="inferred from homology"/>
<dbReference type="STRING" id="1423735.FC15_GL000244"/>
<organism evidence="5 6">
    <name type="scientific">Lapidilactobacillus concavus DSM 17758</name>
    <dbReference type="NCBI Taxonomy" id="1423735"/>
    <lineage>
        <taxon>Bacteria</taxon>
        <taxon>Bacillati</taxon>
        <taxon>Bacillota</taxon>
        <taxon>Bacilli</taxon>
        <taxon>Lactobacillales</taxon>
        <taxon>Lactobacillaceae</taxon>
        <taxon>Lapidilactobacillus</taxon>
    </lineage>
</organism>
<dbReference type="InterPro" id="IPR002901">
    <property type="entry name" value="MGlyc_endo_b_GlcNAc-like_dom"/>
</dbReference>
<dbReference type="GO" id="GO:0004040">
    <property type="term" value="F:amidase activity"/>
    <property type="evidence" value="ECO:0007669"/>
    <property type="project" value="InterPro"/>
</dbReference>